<organism evidence="2 3">
    <name type="scientific">Candidatus Faecalibacterium faecigallinarum</name>
    <dbReference type="NCBI Taxonomy" id="2838577"/>
    <lineage>
        <taxon>Bacteria</taxon>
        <taxon>Bacillati</taxon>
        <taxon>Bacillota</taxon>
        <taxon>Clostridia</taxon>
        <taxon>Eubacteriales</taxon>
        <taxon>Oscillospiraceae</taxon>
        <taxon>Faecalibacterium</taxon>
    </lineage>
</organism>
<reference evidence="2" key="2">
    <citation type="submission" date="2021-04" db="EMBL/GenBank/DDBJ databases">
        <authorList>
            <person name="Gilroy R."/>
        </authorList>
    </citation>
    <scope>NUCLEOTIDE SEQUENCE</scope>
    <source>
        <strain evidence="2">ChiSjej5B23-2810</strain>
    </source>
</reference>
<evidence type="ECO:0000313" key="2">
    <source>
        <dbReference type="EMBL" id="HJC46208.1"/>
    </source>
</evidence>
<accession>A0A9D2PAS7</accession>
<gene>
    <name evidence="2" type="ORF">H9703_08770</name>
</gene>
<keyword evidence="1" id="KW-0732">Signal</keyword>
<evidence type="ECO:0008006" key="4">
    <source>
        <dbReference type="Google" id="ProtNLM"/>
    </source>
</evidence>
<sequence>MKKNTLLLVIGAVCLAAAAAVYATGASAVQTAREALAALQEDYSKVQALAYTGFVDLDSEAPAALDGVLYFPVEDEQVKSMEDVRALLGRVYTQSKAAEVLDYCTGTTRVLTERDGRLYRADAYEPGWPIGPELEGAKWDGDALTVQVTLEWNEPVPGVVTLRREDGAWKIDSIERAG</sequence>
<evidence type="ECO:0000256" key="1">
    <source>
        <dbReference type="SAM" id="SignalP"/>
    </source>
</evidence>
<dbReference type="Proteomes" id="UP000823906">
    <property type="component" value="Unassembled WGS sequence"/>
</dbReference>
<feature type="signal peptide" evidence="1">
    <location>
        <begin position="1"/>
        <end position="23"/>
    </location>
</feature>
<dbReference type="AlphaFoldDB" id="A0A9D2PAS7"/>
<dbReference type="Gene3D" id="3.10.450.50">
    <property type="match status" value="1"/>
</dbReference>
<proteinExistence type="predicted"/>
<comment type="caution">
    <text evidence="2">The sequence shown here is derived from an EMBL/GenBank/DDBJ whole genome shotgun (WGS) entry which is preliminary data.</text>
</comment>
<reference evidence="2" key="1">
    <citation type="journal article" date="2021" name="PeerJ">
        <title>Extensive microbial diversity within the chicken gut microbiome revealed by metagenomics and culture.</title>
        <authorList>
            <person name="Gilroy R."/>
            <person name="Ravi A."/>
            <person name="Getino M."/>
            <person name="Pursley I."/>
            <person name="Horton D.L."/>
            <person name="Alikhan N.F."/>
            <person name="Baker D."/>
            <person name="Gharbi K."/>
            <person name="Hall N."/>
            <person name="Watson M."/>
            <person name="Adriaenssens E.M."/>
            <person name="Foster-Nyarko E."/>
            <person name="Jarju S."/>
            <person name="Secka A."/>
            <person name="Antonio M."/>
            <person name="Oren A."/>
            <person name="Chaudhuri R.R."/>
            <person name="La Ragione R."/>
            <person name="Hildebrand F."/>
            <person name="Pallen M.J."/>
        </authorList>
    </citation>
    <scope>NUCLEOTIDE SEQUENCE</scope>
    <source>
        <strain evidence="2">ChiSjej5B23-2810</strain>
    </source>
</reference>
<protein>
    <recommendedName>
        <fullName evidence="4">DUF2939 domain-containing protein</fullName>
    </recommendedName>
</protein>
<evidence type="ECO:0000313" key="3">
    <source>
        <dbReference type="Proteomes" id="UP000823906"/>
    </source>
</evidence>
<feature type="chain" id="PRO_5038559349" description="DUF2939 domain-containing protein" evidence="1">
    <location>
        <begin position="24"/>
        <end position="178"/>
    </location>
</feature>
<dbReference type="EMBL" id="DWWN01000057">
    <property type="protein sequence ID" value="HJC46208.1"/>
    <property type="molecule type" value="Genomic_DNA"/>
</dbReference>
<name>A0A9D2PAS7_9FIRM</name>